<name>A0ABV7GJ13_9RHOB</name>
<accession>A0ABV7GJ13</accession>
<protein>
    <submittedName>
        <fullName evidence="1">Uncharacterized protein</fullName>
    </submittedName>
</protein>
<dbReference type="EMBL" id="JBHRTB010000010">
    <property type="protein sequence ID" value="MFC3141527.1"/>
    <property type="molecule type" value="Genomic_DNA"/>
</dbReference>
<reference evidence="2" key="1">
    <citation type="journal article" date="2019" name="Int. J. Syst. Evol. Microbiol.">
        <title>The Global Catalogue of Microorganisms (GCM) 10K type strain sequencing project: providing services to taxonomists for standard genome sequencing and annotation.</title>
        <authorList>
            <consortium name="The Broad Institute Genomics Platform"/>
            <consortium name="The Broad Institute Genome Sequencing Center for Infectious Disease"/>
            <person name="Wu L."/>
            <person name="Ma J."/>
        </authorList>
    </citation>
    <scope>NUCLEOTIDE SEQUENCE [LARGE SCALE GENOMIC DNA]</scope>
    <source>
        <strain evidence="2">KCTC 52366</strain>
    </source>
</reference>
<gene>
    <name evidence="1" type="ORF">ACFOGP_02350</name>
</gene>
<proteinExistence type="predicted"/>
<dbReference type="RefSeq" id="WP_275632213.1">
    <property type="nucleotide sequence ID" value="NZ_JARGYD010000002.1"/>
</dbReference>
<organism evidence="1 2">
    <name type="scientific">Psychromarinibacter halotolerans</name>
    <dbReference type="NCBI Taxonomy" id="1775175"/>
    <lineage>
        <taxon>Bacteria</taxon>
        <taxon>Pseudomonadati</taxon>
        <taxon>Pseudomonadota</taxon>
        <taxon>Alphaproteobacteria</taxon>
        <taxon>Rhodobacterales</taxon>
        <taxon>Paracoccaceae</taxon>
        <taxon>Psychromarinibacter</taxon>
    </lineage>
</organism>
<dbReference type="Proteomes" id="UP001595632">
    <property type="component" value="Unassembled WGS sequence"/>
</dbReference>
<evidence type="ECO:0000313" key="2">
    <source>
        <dbReference type="Proteomes" id="UP001595632"/>
    </source>
</evidence>
<keyword evidence="2" id="KW-1185">Reference proteome</keyword>
<evidence type="ECO:0000313" key="1">
    <source>
        <dbReference type="EMBL" id="MFC3141527.1"/>
    </source>
</evidence>
<sequence>MSGGFAWWRVGEDARTECRGAVCLLLGRPVLVHEARFGGVVVEPAHSEEHWPDGYWNLTRADPMPPRKR</sequence>
<comment type="caution">
    <text evidence="1">The sequence shown here is derived from an EMBL/GenBank/DDBJ whole genome shotgun (WGS) entry which is preliminary data.</text>
</comment>